<dbReference type="PANTHER" id="PTHR13420">
    <property type="entry name" value="UPF0235 PROTEIN C15ORF40"/>
    <property type="match status" value="1"/>
</dbReference>
<evidence type="ECO:0000313" key="3">
    <source>
        <dbReference type="Proteomes" id="UP001521785"/>
    </source>
</evidence>
<accession>A0ABR3QSN5</accession>
<protein>
    <submittedName>
        <fullName evidence="2">Uncharacterized protein</fullName>
    </submittedName>
</protein>
<dbReference type="InterPro" id="IPR003746">
    <property type="entry name" value="DUF167"/>
</dbReference>
<evidence type="ECO:0000256" key="1">
    <source>
        <dbReference type="ARBA" id="ARBA00010364"/>
    </source>
</evidence>
<dbReference type="Proteomes" id="UP001521785">
    <property type="component" value="Unassembled WGS sequence"/>
</dbReference>
<organism evidence="2 3">
    <name type="scientific">Paraconiothyrium brasiliense</name>
    <dbReference type="NCBI Taxonomy" id="300254"/>
    <lineage>
        <taxon>Eukaryota</taxon>
        <taxon>Fungi</taxon>
        <taxon>Dikarya</taxon>
        <taxon>Ascomycota</taxon>
        <taxon>Pezizomycotina</taxon>
        <taxon>Dothideomycetes</taxon>
        <taxon>Pleosporomycetidae</taxon>
        <taxon>Pleosporales</taxon>
        <taxon>Massarineae</taxon>
        <taxon>Didymosphaeriaceae</taxon>
        <taxon>Paraconiothyrium</taxon>
    </lineage>
</organism>
<dbReference type="EMBL" id="JAKJXO020000016">
    <property type="protein sequence ID" value="KAL1595078.1"/>
    <property type="molecule type" value="Genomic_DNA"/>
</dbReference>
<name>A0ABR3QSN5_9PLEO</name>
<comment type="similarity">
    <text evidence="1">Belongs to the UPF0235 family.</text>
</comment>
<reference evidence="2 3" key="1">
    <citation type="submission" date="2024-02" db="EMBL/GenBank/DDBJ databases">
        <title>De novo assembly and annotation of 12 fungi associated with fruit tree decline syndrome in Ontario, Canada.</title>
        <authorList>
            <person name="Sulman M."/>
            <person name="Ellouze W."/>
            <person name="Ilyukhin E."/>
        </authorList>
    </citation>
    <scope>NUCLEOTIDE SEQUENCE [LARGE SCALE GENOMIC DNA]</scope>
    <source>
        <strain evidence="2 3">M42-189</strain>
    </source>
</reference>
<proteinExistence type="inferred from homology"/>
<gene>
    <name evidence="2" type="ORF">SLS60_009765</name>
</gene>
<sequence>MLSPAIRFVASKGSKTPTGSIQLICRVKPGVSANREGVSAISDDAVEICVAARAKEGEANKAVREVIAESDVDIVKGMKSREKMVMIGNIKLSGTPEEYMKMIKATLQEQASA</sequence>
<dbReference type="NCBIfam" id="TIGR00251">
    <property type="entry name" value="DUF167 family protein"/>
    <property type="match status" value="1"/>
</dbReference>
<dbReference type="InterPro" id="IPR036591">
    <property type="entry name" value="YggU-like_sf"/>
</dbReference>
<keyword evidence="3" id="KW-1185">Reference proteome</keyword>
<dbReference type="Pfam" id="PF02594">
    <property type="entry name" value="DUF167"/>
    <property type="match status" value="1"/>
</dbReference>
<dbReference type="PANTHER" id="PTHR13420:SF7">
    <property type="entry name" value="UPF0235 PROTEIN C15ORF40"/>
    <property type="match status" value="1"/>
</dbReference>
<dbReference type="SUPFAM" id="SSF69786">
    <property type="entry name" value="YggU-like"/>
    <property type="match status" value="1"/>
</dbReference>
<comment type="caution">
    <text evidence="2">The sequence shown here is derived from an EMBL/GenBank/DDBJ whole genome shotgun (WGS) entry which is preliminary data.</text>
</comment>
<dbReference type="Gene3D" id="3.30.1200.10">
    <property type="entry name" value="YggU-like"/>
    <property type="match status" value="1"/>
</dbReference>
<evidence type="ECO:0000313" key="2">
    <source>
        <dbReference type="EMBL" id="KAL1595078.1"/>
    </source>
</evidence>
<dbReference type="SMART" id="SM01152">
    <property type="entry name" value="DUF167"/>
    <property type="match status" value="1"/>
</dbReference>